<dbReference type="Pfam" id="PF00005">
    <property type="entry name" value="ABC_tran"/>
    <property type="match status" value="1"/>
</dbReference>
<dbReference type="PANTHER" id="PTHR42711">
    <property type="entry name" value="ABC TRANSPORTER ATP-BINDING PROTEIN"/>
    <property type="match status" value="1"/>
</dbReference>
<dbReference type="GO" id="GO:0016887">
    <property type="term" value="F:ATP hydrolysis activity"/>
    <property type="evidence" value="ECO:0007669"/>
    <property type="project" value="InterPro"/>
</dbReference>
<dbReference type="SUPFAM" id="SSF52540">
    <property type="entry name" value="P-loop containing nucleoside triphosphate hydrolases"/>
    <property type="match status" value="1"/>
</dbReference>
<evidence type="ECO:0000259" key="6">
    <source>
        <dbReference type="PROSITE" id="PS50893"/>
    </source>
</evidence>
<dbReference type="SMART" id="SM00382">
    <property type="entry name" value="AAA"/>
    <property type="match status" value="1"/>
</dbReference>
<dbReference type="GO" id="GO:0005524">
    <property type="term" value="F:ATP binding"/>
    <property type="evidence" value="ECO:0007669"/>
    <property type="project" value="UniProtKB-KW"/>
</dbReference>
<name>A0A5C1A3R0_9BACT</name>
<evidence type="ECO:0000256" key="5">
    <source>
        <dbReference type="ARBA" id="ARBA00022840"/>
    </source>
</evidence>
<evidence type="ECO:0000313" key="8">
    <source>
        <dbReference type="Proteomes" id="UP000324974"/>
    </source>
</evidence>
<proteinExistence type="inferred from homology"/>
<evidence type="ECO:0000256" key="3">
    <source>
        <dbReference type="ARBA" id="ARBA00022458"/>
    </source>
</evidence>
<keyword evidence="8" id="KW-1185">Reference proteome</keyword>
<keyword evidence="4" id="KW-0547">Nucleotide-binding</keyword>
<dbReference type="InterPro" id="IPR003593">
    <property type="entry name" value="AAA+_ATPase"/>
</dbReference>
<keyword evidence="3" id="KW-0536">Nodulation</keyword>
<protein>
    <submittedName>
        <fullName evidence="7">ABC transporter ATP-binding protein</fullName>
    </submittedName>
</protein>
<dbReference type="InterPro" id="IPR003439">
    <property type="entry name" value="ABC_transporter-like_ATP-bd"/>
</dbReference>
<dbReference type="KEGG" id="lrs:PX52LOC_00577"/>
<gene>
    <name evidence="7" type="ORF">PX52LOC_00577</name>
</gene>
<keyword evidence="2" id="KW-0813">Transport</keyword>
<organism evidence="7 8">
    <name type="scientific">Limnoglobus roseus</name>
    <dbReference type="NCBI Taxonomy" id="2598579"/>
    <lineage>
        <taxon>Bacteria</taxon>
        <taxon>Pseudomonadati</taxon>
        <taxon>Planctomycetota</taxon>
        <taxon>Planctomycetia</taxon>
        <taxon>Gemmatales</taxon>
        <taxon>Gemmataceae</taxon>
        <taxon>Limnoglobus</taxon>
    </lineage>
</organism>
<dbReference type="CDD" id="cd03230">
    <property type="entry name" value="ABC_DR_subfamily_A"/>
    <property type="match status" value="1"/>
</dbReference>
<evidence type="ECO:0000313" key="7">
    <source>
        <dbReference type="EMBL" id="QEL13719.1"/>
    </source>
</evidence>
<comment type="similarity">
    <text evidence="1">Belongs to the ABC transporter superfamily.</text>
</comment>
<dbReference type="InterPro" id="IPR050763">
    <property type="entry name" value="ABC_transporter_ATP-binding"/>
</dbReference>
<evidence type="ECO:0000256" key="1">
    <source>
        <dbReference type="ARBA" id="ARBA00005417"/>
    </source>
</evidence>
<feature type="domain" description="ABC transporter" evidence="6">
    <location>
        <begin position="5"/>
        <end position="240"/>
    </location>
</feature>
<dbReference type="PROSITE" id="PS50893">
    <property type="entry name" value="ABC_TRANSPORTER_2"/>
    <property type="match status" value="1"/>
</dbReference>
<dbReference type="AlphaFoldDB" id="A0A5C1A3R0"/>
<dbReference type="InterPro" id="IPR027417">
    <property type="entry name" value="P-loop_NTPase"/>
</dbReference>
<dbReference type="RefSeq" id="WP_168218777.1">
    <property type="nucleotide sequence ID" value="NZ_CP042425.1"/>
</dbReference>
<dbReference type="PROSITE" id="PS00211">
    <property type="entry name" value="ABC_TRANSPORTER_1"/>
    <property type="match status" value="1"/>
</dbReference>
<evidence type="ECO:0000256" key="4">
    <source>
        <dbReference type="ARBA" id="ARBA00022741"/>
    </source>
</evidence>
<dbReference type="PANTHER" id="PTHR42711:SF5">
    <property type="entry name" value="ABC TRANSPORTER ATP-BINDING PROTEIN NATA"/>
    <property type="match status" value="1"/>
</dbReference>
<accession>A0A5C1A3R0</accession>
<dbReference type="Gene3D" id="3.40.50.300">
    <property type="entry name" value="P-loop containing nucleotide triphosphate hydrolases"/>
    <property type="match status" value="1"/>
</dbReference>
<sequence>MTPLLQLHNLRRTFGDFVALHDVTLSLPPGRIGLLGPNGAGKSTLLKILLGLISPTAGMGEVLGQQLGGDRDAANNWQLRRLIGFMPEAEALVPGLTGVEYVALAGELCGMSRRQSQRRAHEVLSYLQLEEARYRRVEEYSAGMKQRVKLAQSLIHDPPLLLLDEPTSGLDPAGRDVMLKLIRELGRDHGKSIILSTHLLADVQAVCERVVIMAGGKVRGIGTVAELCAVREDRIRLRIQGEDAKFRAALEHAGVTILADNGHGEWRLTVPPGWSNLRFFELAEPCDTVVRAVTRDDETLEELFLRTVNAN</sequence>
<dbReference type="EMBL" id="CP042425">
    <property type="protein sequence ID" value="QEL13719.1"/>
    <property type="molecule type" value="Genomic_DNA"/>
</dbReference>
<keyword evidence="5 7" id="KW-0067">ATP-binding</keyword>
<reference evidence="8" key="1">
    <citation type="submission" date="2019-08" db="EMBL/GenBank/DDBJ databases">
        <title>Limnoglobus roseus gen. nov., sp. nov., a novel freshwater planctomycete with a giant genome from the family Gemmataceae.</title>
        <authorList>
            <person name="Kulichevskaya I.S."/>
            <person name="Naumoff D.G."/>
            <person name="Miroshnikov K."/>
            <person name="Ivanova A."/>
            <person name="Philippov D.A."/>
            <person name="Hakobyan A."/>
            <person name="Rijpstra I.C."/>
            <person name="Sinninghe Damste J.S."/>
            <person name="Liesack W."/>
            <person name="Dedysh S.N."/>
        </authorList>
    </citation>
    <scope>NUCLEOTIDE SEQUENCE [LARGE SCALE GENOMIC DNA]</scope>
    <source>
        <strain evidence="8">PX52</strain>
    </source>
</reference>
<dbReference type="Proteomes" id="UP000324974">
    <property type="component" value="Chromosome"/>
</dbReference>
<dbReference type="InterPro" id="IPR017871">
    <property type="entry name" value="ABC_transporter-like_CS"/>
</dbReference>
<evidence type="ECO:0000256" key="2">
    <source>
        <dbReference type="ARBA" id="ARBA00022448"/>
    </source>
</evidence>